<comment type="caution">
    <text evidence="5">The sequence shown here is derived from an EMBL/GenBank/DDBJ whole genome shotgun (WGS) entry which is preliminary data.</text>
</comment>
<protein>
    <submittedName>
        <fullName evidence="5">Uncharacterized protein</fullName>
    </submittedName>
</protein>
<dbReference type="SUPFAM" id="SSF52540">
    <property type="entry name" value="P-loop containing nucleoside triphosphate hydrolases"/>
    <property type="match status" value="1"/>
</dbReference>
<evidence type="ECO:0000313" key="5">
    <source>
        <dbReference type="EMBL" id="CAG9334121.1"/>
    </source>
</evidence>
<dbReference type="CDD" id="cd00154">
    <property type="entry name" value="Rab"/>
    <property type="match status" value="1"/>
</dbReference>
<dbReference type="GO" id="GO:0012505">
    <property type="term" value="C:endomembrane system"/>
    <property type="evidence" value="ECO:0007669"/>
    <property type="project" value="UniProtKB-SubCell"/>
</dbReference>
<dbReference type="InterPro" id="IPR050227">
    <property type="entry name" value="Rab"/>
</dbReference>
<sequence>MENPARKSFRDFDYIVKVVLIGDAAVGKSSLLSKYVDEEFETAYNCTIGVDFKIKSLIIDNKKVKLQVWDTAGQERFKPITNCYFRSSNGCVAVYDICNRESFDNVKIWINDYRENNSIESIENVLLVGNKIDKAEGREVSYDEGKKYAESSKCEFLEASAKSGEGVNELFEAVSKMIIVKMSLAESLHSRDLVDRTLKGKSLITETPKKKKGCCH</sequence>
<dbReference type="PANTHER" id="PTHR47977">
    <property type="entry name" value="RAS-RELATED PROTEIN RAB"/>
    <property type="match status" value="1"/>
</dbReference>
<keyword evidence="6" id="KW-1185">Reference proteome</keyword>
<accession>A0AAU9KAA8</accession>
<evidence type="ECO:0000256" key="2">
    <source>
        <dbReference type="ARBA" id="ARBA00022741"/>
    </source>
</evidence>
<dbReference type="NCBIfam" id="TIGR00231">
    <property type="entry name" value="small_GTP"/>
    <property type="match status" value="1"/>
</dbReference>
<comment type="subcellular location">
    <subcellularLocation>
        <location evidence="1">Endomembrane system</location>
    </subcellularLocation>
</comment>
<dbReference type="Proteomes" id="UP001162131">
    <property type="component" value="Unassembled WGS sequence"/>
</dbReference>
<dbReference type="SMART" id="SM00173">
    <property type="entry name" value="RAS"/>
    <property type="match status" value="1"/>
</dbReference>
<dbReference type="SMART" id="SM00174">
    <property type="entry name" value="RHO"/>
    <property type="match status" value="1"/>
</dbReference>
<dbReference type="GO" id="GO:0003924">
    <property type="term" value="F:GTPase activity"/>
    <property type="evidence" value="ECO:0007669"/>
    <property type="project" value="InterPro"/>
</dbReference>
<organism evidence="5 6">
    <name type="scientific">Blepharisma stoltei</name>
    <dbReference type="NCBI Taxonomy" id="1481888"/>
    <lineage>
        <taxon>Eukaryota</taxon>
        <taxon>Sar</taxon>
        <taxon>Alveolata</taxon>
        <taxon>Ciliophora</taxon>
        <taxon>Postciliodesmatophora</taxon>
        <taxon>Heterotrichea</taxon>
        <taxon>Heterotrichida</taxon>
        <taxon>Blepharismidae</taxon>
        <taxon>Blepharisma</taxon>
    </lineage>
</organism>
<dbReference type="PRINTS" id="PR00449">
    <property type="entry name" value="RASTRNSFRMNG"/>
</dbReference>
<dbReference type="SMART" id="SM00176">
    <property type="entry name" value="RAN"/>
    <property type="match status" value="1"/>
</dbReference>
<keyword evidence="4" id="KW-0472">Membrane</keyword>
<evidence type="ECO:0000256" key="4">
    <source>
        <dbReference type="ARBA" id="ARBA00023136"/>
    </source>
</evidence>
<keyword evidence="2" id="KW-0547">Nucleotide-binding</keyword>
<evidence type="ECO:0000313" key="6">
    <source>
        <dbReference type="Proteomes" id="UP001162131"/>
    </source>
</evidence>
<dbReference type="FunFam" id="3.40.50.300:FF:000586">
    <property type="entry name" value="Rab family GTPase"/>
    <property type="match status" value="1"/>
</dbReference>
<dbReference type="SMART" id="SM00177">
    <property type="entry name" value="ARF"/>
    <property type="match status" value="1"/>
</dbReference>
<gene>
    <name evidence="5" type="ORF">BSTOLATCC_MIC59920</name>
</gene>
<dbReference type="Pfam" id="PF00071">
    <property type="entry name" value="Ras"/>
    <property type="match status" value="1"/>
</dbReference>
<name>A0AAU9KAA8_9CILI</name>
<dbReference type="EMBL" id="CAJZBQ010000057">
    <property type="protein sequence ID" value="CAG9334121.1"/>
    <property type="molecule type" value="Genomic_DNA"/>
</dbReference>
<dbReference type="Gene3D" id="3.40.50.300">
    <property type="entry name" value="P-loop containing nucleotide triphosphate hydrolases"/>
    <property type="match status" value="1"/>
</dbReference>
<dbReference type="AlphaFoldDB" id="A0AAU9KAA8"/>
<dbReference type="InterPro" id="IPR001806">
    <property type="entry name" value="Small_GTPase"/>
</dbReference>
<reference evidence="5" key="1">
    <citation type="submission" date="2021-09" db="EMBL/GenBank/DDBJ databases">
        <authorList>
            <consortium name="AG Swart"/>
            <person name="Singh M."/>
            <person name="Singh A."/>
            <person name="Seah K."/>
            <person name="Emmerich C."/>
        </authorList>
    </citation>
    <scope>NUCLEOTIDE SEQUENCE</scope>
    <source>
        <strain evidence="5">ATCC30299</strain>
    </source>
</reference>
<dbReference type="PROSITE" id="PS51419">
    <property type="entry name" value="RAB"/>
    <property type="match status" value="1"/>
</dbReference>
<keyword evidence="3" id="KW-0342">GTP-binding</keyword>
<dbReference type="PROSITE" id="PS51420">
    <property type="entry name" value="RHO"/>
    <property type="match status" value="1"/>
</dbReference>
<dbReference type="GO" id="GO:0005525">
    <property type="term" value="F:GTP binding"/>
    <property type="evidence" value="ECO:0007669"/>
    <property type="project" value="UniProtKB-KW"/>
</dbReference>
<dbReference type="SMART" id="SM00175">
    <property type="entry name" value="RAB"/>
    <property type="match status" value="1"/>
</dbReference>
<evidence type="ECO:0000256" key="3">
    <source>
        <dbReference type="ARBA" id="ARBA00023134"/>
    </source>
</evidence>
<dbReference type="PROSITE" id="PS51421">
    <property type="entry name" value="RAS"/>
    <property type="match status" value="1"/>
</dbReference>
<proteinExistence type="predicted"/>
<dbReference type="InterPro" id="IPR027417">
    <property type="entry name" value="P-loop_NTPase"/>
</dbReference>
<dbReference type="InterPro" id="IPR005225">
    <property type="entry name" value="Small_GTP-bd"/>
</dbReference>
<evidence type="ECO:0000256" key="1">
    <source>
        <dbReference type="ARBA" id="ARBA00004308"/>
    </source>
</evidence>